<feature type="compositionally biased region" description="Low complexity" evidence="1">
    <location>
        <begin position="147"/>
        <end position="185"/>
    </location>
</feature>
<sequence>MRHYEGCEFVEGCSSTGLEGAPFPREPLRGAHLPVDGSNLLRKRRTGSSRRRHQNQRTDILRKSPALELSSDRGLLKRQDAGVTDTRSSLPPTSSLLSEDASDLDTTTSVSQAASDDATISTSKSEDVDTTTLTSTSEASMSTQRDTTTSSEKLDTTETTLSTTSAISTTTTHAQTTTSTVDTKTSQTISFSTRTRFITSGTSTFTSLETATITGNASQGAGSSSSNSFSRTEITGICAGITVVFFGVLACAIWLHGRTRKRKSMRISMQSSASKPRRFYNPWSAYMMPSQVLARSDGQHIDEKSTFGYQPF</sequence>
<organism evidence="3 4">
    <name type="scientific">Schizopora paradoxa</name>
    <dbReference type="NCBI Taxonomy" id="27342"/>
    <lineage>
        <taxon>Eukaryota</taxon>
        <taxon>Fungi</taxon>
        <taxon>Dikarya</taxon>
        <taxon>Basidiomycota</taxon>
        <taxon>Agaricomycotina</taxon>
        <taxon>Agaricomycetes</taxon>
        <taxon>Hymenochaetales</taxon>
        <taxon>Schizoporaceae</taxon>
        <taxon>Schizopora</taxon>
    </lineage>
</organism>
<name>A0A0H2S7G4_9AGAM</name>
<feature type="compositionally biased region" description="Low complexity" evidence="1">
    <location>
        <begin position="88"/>
        <end position="109"/>
    </location>
</feature>
<keyword evidence="2" id="KW-1133">Transmembrane helix</keyword>
<proteinExistence type="predicted"/>
<dbReference type="Proteomes" id="UP000053477">
    <property type="component" value="Unassembled WGS sequence"/>
</dbReference>
<feature type="compositionally biased region" description="Basic residues" evidence="1">
    <location>
        <begin position="41"/>
        <end position="55"/>
    </location>
</feature>
<accession>A0A0H2S7G4</accession>
<feature type="region of interest" description="Disordered" evidence="1">
    <location>
        <begin position="24"/>
        <end position="185"/>
    </location>
</feature>
<dbReference type="EMBL" id="KQ085970">
    <property type="protein sequence ID" value="KLO12806.1"/>
    <property type="molecule type" value="Genomic_DNA"/>
</dbReference>
<reference evidence="3 4" key="1">
    <citation type="submission" date="2015-04" db="EMBL/GenBank/DDBJ databases">
        <title>Complete genome sequence of Schizopora paradoxa KUC8140, a cosmopolitan wood degrader in East Asia.</title>
        <authorList>
            <consortium name="DOE Joint Genome Institute"/>
            <person name="Min B."/>
            <person name="Park H."/>
            <person name="Jang Y."/>
            <person name="Kim J.-J."/>
            <person name="Kim K.H."/>
            <person name="Pangilinan J."/>
            <person name="Lipzen A."/>
            <person name="Riley R."/>
            <person name="Grigoriev I.V."/>
            <person name="Spatafora J.W."/>
            <person name="Choi I.-G."/>
        </authorList>
    </citation>
    <scope>NUCLEOTIDE SEQUENCE [LARGE SCALE GENOMIC DNA]</scope>
    <source>
        <strain evidence="3 4">KUC8140</strain>
    </source>
</reference>
<protein>
    <recommendedName>
        <fullName evidence="5">Mid2 domain-containing protein</fullName>
    </recommendedName>
</protein>
<keyword evidence="2" id="KW-0812">Transmembrane</keyword>
<feature type="transmembrane region" description="Helical" evidence="2">
    <location>
        <begin position="234"/>
        <end position="255"/>
    </location>
</feature>
<keyword evidence="4" id="KW-1185">Reference proteome</keyword>
<keyword evidence="2" id="KW-0472">Membrane</keyword>
<evidence type="ECO:0000313" key="3">
    <source>
        <dbReference type="EMBL" id="KLO12806.1"/>
    </source>
</evidence>
<feature type="compositionally biased region" description="Basic and acidic residues" evidence="1">
    <location>
        <begin position="70"/>
        <end position="80"/>
    </location>
</feature>
<feature type="compositionally biased region" description="Polar residues" evidence="1">
    <location>
        <begin position="130"/>
        <end position="146"/>
    </location>
</feature>
<feature type="compositionally biased region" description="Polar residues" evidence="1">
    <location>
        <begin position="110"/>
        <end position="123"/>
    </location>
</feature>
<dbReference type="AlphaFoldDB" id="A0A0H2S7G4"/>
<evidence type="ECO:0008006" key="5">
    <source>
        <dbReference type="Google" id="ProtNLM"/>
    </source>
</evidence>
<evidence type="ECO:0000256" key="1">
    <source>
        <dbReference type="SAM" id="MobiDB-lite"/>
    </source>
</evidence>
<evidence type="ECO:0000313" key="4">
    <source>
        <dbReference type="Proteomes" id="UP000053477"/>
    </source>
</evidence>
<gene>
    <name evidence="3" type="ORF">SCHPADRAFT_396607</name>
</gene>
<dbReference type="InParanoid" id="A0A0H2S7G4"/>
<evidence type="ECO:0000256" key="2">
    <source>
        <dbReference type="SAM" id="Phobius"/>
    </source>
</evidence>